<keyword evidence="1" id="KW-0238">DNA-binding</keyword>
<protein>
    <submittedName>
        <fullName evidence="3">XRE family transcriptional regulator</fullName>
    </submittedName>
</protein>
<accession>A0A4Q2KGD0</accession>
<keyword evidence="4" id="KW-1185">Reference proteome</keyword>
<dbReference type="RefSeq" id="WP_129226085.1">
    <property type="nucleotide sequence ID" value="NZ_SDOZ01000002.1"/>
</dbReference>
<evidence type="ECO:0000313" key="3">
    <source>
        <dbReference type="EMBL" id="RXZ62392.1"/>
    </source>
</evidence>
<sequence length="154" mass="17272">MDHFGERLARLRKDAKLTQEQVSERCGVSAQAVSKWENGSTYPDILLLKTLADLFQISCDELLGRESTVYLNDSGRKMKLLKIKARDDSSTTNLNIPVEAVKLLISDGGIWKGIQNDILEKIDFSKLLQMVDIGVAGKLLEFEDGEDSVEIWVE</sequence>
<feature type="domain" description="HTH cro/C1-type" evidence="2">
    <location>
        <begin position="8"/>
        <end position="62"/>
    </location>
</feature>
<evidence type="ECO:0000256" key="1">
    <source>
        <dbReference type="ARBA" id="ARBA00023125"/>
    </source>
</evidence>
<dbReference type="PANTHER" id="PTHR46558:SF11">
    <property type="entry name" value="HTH-TYPE TRANSCRIPTIONAL REGULATOR XRE"/>
    <property type="match status" value="1"/>
</dbReference>
<dbReference type="InterPro" id="IPR010982">
    <property type="entry name" value="Lambda_DNA-bd_dom_sf"/>
</dbReference>
<reference evidence="3 4" key="1">
    <citation type="journal article" date="2019" name="Gut">
        <title>Antibiotics-induced monodominance of a novel gut bacterial order.</title>
        <authorList>
            <person name="Hildebrand F."/>
            <person name="Moitinho-Silva L."/>
            <person name="Blasche S."/>
            <person name="Jahn M.T."/>
            <person name="Gossmann T.I."/>
            <person name="Heuerta-Cepas J."/>
            <person name="Hercog R."/>
            <person name="Luetge M."/>
            <person name="Bahram M."/>
            <person name="Pryszlak A."/>
            <person name="Alves R.J."/>
            <person name="Waszak S.M."/>
            <person name="Zhu A."/>
            <person name="Ye L."/>
            <person name="Costea P.I."/>
            <person name="Aalvink S."/>
            <person name="Belzer C."/>
            <person name="Forslund S.K."/>
            <person name="Sunagawa S."/>
            <person name="Hentschel U."/>
            <person name="Merten C."/>
            <person name="Patil K.R."/>
            <person name="Benes V."/>
            <person name="Bork P."/>
        </authorList>
    </citation>
    <scope>NUCLEOTIDE SEQUENCE [LARGE SCALE GENOMIC DNA]</scope>
    <source>
        <strain evidence="3 4">HDS1380</strain>
    </source>
</reference>
<dbReference type="SUPFAM" id="SSF47413">
    <property type="entry name" value="lambda repressor-like DNA-binding domains"/>
    <property type="match status" value="1"/>
</dbReference>
<dbReference type="CDD" id="cd00093">
    <property type="entry name" value="HTH_XRE"/>
    <property type="match status" value="1"/>
</dbReference>
<dbReference type="PROSITE" id="PS50943">
    <property type="entry name" value="HTH_CROC1"/>
    <property type="match status" value="1"/>
</dbReference>
<gene>
    <name evidence="3" type="ORF">ESZ91_08350</name>
</gene>
<dbReference type="Pfam" id="PF01381">
    <property type="entry name" value="HTH_3"/>
    <property type="match status" value="1"/>
</dbReference>
<dbReference type="GO" id="GO:0003677">
    <property type="term" value="F:DNA binding"/>
    <property type="evidence" value="ECO:0007669"/>
    <property type="project" value="UniProtKB-KW"/>
</dbReference>
<dbReference type="Proteomes" id="UP000291269">
    <property type="component" value="Unassembled WGS sequence"/>
</dbReference>
<dbReference type="PANTHER" id="PTHR46558">
    <property type="entry name" value="TRACRIPTIONAL REGULATORY PROTEIN-RELATED-RELATED"/>
    <property type="match status" value="1"/>
</dbReference>
<name>A0A4Q2KGD0_9FIRM</name>
<dbReference type="SMART" id="SM00530">
    <property type="entry name" value="HTH_XRE"/>
    <property type="match status" value="1"/>
</dbReference>
<proteinExistence type="predicted"/>
<organism evidence="3 4">
    <name type="scientific">Candidatus Borkfalkia ceftriaxoniphila</name>
    <dbReference type="NCBI Taxonomy" id="2508949"/>
    <lineage>
        <taxon>Bacteria</taxon>
        <taxon>Bacillati</taxon>
        <taxon>Bacillota</taxon>
        <taxon>Clostridia</taxon>
        <taxon>Christensenellales</taxon>
        <taxon>Christensenellaceae</taxon>
        <taxon>Candidatus Borkfalkia</taxon>
    </lineage>
</organism>
<dbReference type="InterPro" id="IPR001387">
    <property type="entry name" value="Cro/C1-type_HTH"/>
</dbReference>
<dbReference type="OrthoDB" id="6194834at2"/>
<comment type="caution">
    <text evidence="3">The sequence shown here is derived from an EMBL/GenBank/DDBJ whole genome shotgun (WGS) entry which is preliminary data.</text>
</comment>
<evidence type="ECO:0000259" key="2">
    <source>
        <dbReference type="PROSITE" id="PS50943"/>
    </source>
</evidence>
<dbReference type="Gene3D" id="1.10.260.40">
    <property type="entry name" value="lambda repressor-like DNA-binding domains"/>
    <property type="match status" value="1"/>
</dbReference>
<dbReference type="EMBL" id="SDOZ01000002">
    <property type="protein sequence ID" value="RXZ62392.1"/>
    <property type="molecule type" value="Genomic_DNA"/>
</dbReference>
<evidence type="ECO:0000313" key="4">
    <source>
        <dbReference type="Proteomes" id="UP000291269"/>
    </source>
</evidence>
<dbReference type="AlphaFoldDB" id="A0A4Q2KGD0"/>